<evidence type="ECO:0000256" key="13">
    <source>
        <dbReference type="SAM" id="MobiDB-lite"/>
    </source>
</evidence>
<keyword evidence="6 12" id="KW-0064">Aspartyl protease</keyword>
<evidence type="ECO:0000256" key="3">
    <source>
        <dbReference type="ARBA" id="ARBA00022475"/>
    </source>
</evidence>
<dbReference type="PANTHER" id="PTHR13683:SF743">
    <property type="entry name" value="ASPARTIC PROTEINASE-LIKE PROTEIN 1"/>
    <property type="match status" value="1"/>
</dbReference>
<evidence type="ECO:0000256" key="12">
    <source>
        <dbReference type="RuleBase" id="RU000454"/>
    </source>
</evidence>
<evidence type="ECO:0000256" key="9">
    <source>
        <dbReference type="ARBA" id="ARBA00023180"/>
    </source>
</evidence>
<dbReference type="GO" id="GO:0005886">
    <property type="term" value="C:plasma membrane"/>
    <property type="evidence" value="ECO:0007669"/>
    <property type="project" value="UniProtKB-SubCell"/>
</dbReference>
<comment type="similarity">
    <text evidence="2 12">Belongs to the peptidase A1 family.</text>
</comment>
<reference evidence="17" key="1">
    <citation type="submission" date="2025-08" db="UniProtKB">
        <authorList>
            <consortium name="RefSeq"/>
        </authorList>
    </citation>
    <scope>IDENTIFICATION</scope>
</reference>
<keyword evidence="9" id="KW-0325">Glycoprotein</keyword>
<evidence type="ECO:0000259" key="15">
    <source>
        <dbReference type="PROSITE" id="PS51767"/>
    </source>
</evidence>
<evidence type="ECO:0000256" key="7">
    <source>
        <dbReference type="ARBA" id="ARBA00022801"/>
    </source>
</evidence>
<name>A0A8N4ESS9_ELAGV</name>
<evidence type="ECO:0000256" key="14">
    <source>
        <dbReference type="SAM" id="SignalP"/>
    </source>
</evidence>
<dbReference type="PROSITE" id="PS00141">
    <property type="entry name" value="ASP_PROTEASE"/>
    <property type="match status" value="1"/>
</dbReference>
<keyword evidence="16" id="KW-1185">Reference proteome</keyword>
<keyword evidence="10" id="KW-0449">Lipoprotein</keyword>
<dbReference type="FunFam" id="2.40.70.10:FF:000014">
    <property type="entry name" value="Aspartyl protease family protein 1"/>
    <property type="match status" value="1"/>
</dbReference>
<evidence type="ECO:0000256" key="6">
    <source>
        <dbReference type="ARBA" id="ARBA00022750"/>
    </source>
</evidence>
<dbReference type="SUPFAM" id="SSF50630">
    <property type="entry name" value="Acid proteases"/>
    <property type="match status" value="1"/>
</dbReference>
<dbReference type="InterPro" id="IPR032861">
    <property type="entry name" value="TAXi_N"/>
</dbReference>
<dbReference type="Pfam" id="PF14541">
    <property type="entry name" value="TAXi_C"/>
    <property type="match status" value="1"/>
</dbReference>
<keyword evidence="8" id="KW-0472">Membrane</keyword>
<dbReference type="Pfam" id="PF14543">
    <property type="entry name" value="TAXi_N"/>
    <property type="match status" value="1"/>
</dbReference>
<feature type="active site" evidence="11">
    <location>
        <position position="321"/>
    </location>
</feature>
<evidence type="ECO:0000256" key="5">
    <source>
        <dbReference type="ARBA" id="ARBA00022729"/>
    </source>
</evidence>
<accession>A0A8N4ESS9</accession>
<dbReference type="Proteomes" id="UP000504607">
    <property type="component" value="Unplaced"/>
</dbReference>
<dbReference type="InterPro" id="IPR001461">
    <property type="entry name" value="Aspartic_peptidase_A1"/>
</dbReference>
<feature type="signal peptide" evidence="14">
    <location>
        <begin position="1"/>
        <end position="22"/>
    </location>
</feature>
<dbReference type="RefSeq" id="XP_029117022.1">
    <property type="nucleotide sequence ID" value="XM_029261189.1"/>
</dbReference>
<dbReference type="PANTHER" id="PTHR13683">
    <property type="entry name" value="ASPARTYL PROTEASES"/>
    <property type="match status" value="1"/>
</dbReference>
<evidence type="ECO:0000313" key="17">
    <source>
        <dbReference type="RefSeq" id="XP_029117022.1"/>
    </source>
</evidence>
<sequence length="522" mass="57085">MAAFSFLAALLAGSLLVWSSHSLTLSSRLVHRFSDEARAAAASRGGGGWPARRSAEYYQVLARSDLQRQKRLLGSRYQTLFPSEGSETLHLGNDFGWLHYTWIDIGTPNVSFLVALDAGSDLLWVPCDCMQCASLSGYHLDKDLGMYSPAESRTSRHLSCSHELCAWGSSCNSAKQPCPYNINYDSENTSSSGFLVEDTLYLASNVDHRPIQASVIIGCGRRQSGDYLDGVAPDGLLGLGFGEISVPSFLARSGLVRNSFSICFQEEDSGRIYFGDQGVATQQSTPFIPSNGKYMTYIVEVESFCIGSQCLGKTIFHALVDSGSSFTSLPDNVYKRVTTKFDRQVNASRLVYSDSPWEYCYKASPLEMPEIPTLTLMFSVNKSFVANSPVHHVYGEEGDLAGFCLALQSSSDSMGIIGQNFMTGYRIVFDRENLKLGWSQSNCHDLDNSRSVHLTPPPQNRPENPLPTDEQQSSPKGRAVAPAVAGRTPPTNPSAASPQVVTQYCLLLLLTQLVISEGSSRR</sequence>
<evidence type="ECO:0000313" key="16">
    <source>
        <dbReference type="Proteomes" id="UP000504607"/>
    </source>
</evidence>
<feature type="active site" evidence="11">
    <location>
        <position position="117"/>
    </location>
</feature>
<dbReference type="GO" id="GO:0006508">
    <property type="term" value="P:proteolysis"/>
    <property type="evidence" value="ECO:0007669"/>
    <property type="project" value="UniProtKB-KW"/>
</dbReference>
<dbReference type="InterPro" id="IPR032799">
    <property type="entry name" value="TAXi_C"/>
</dbReference>
<evidence type="ECO:0000256" key="2">
    <source>
        <dbReference type="ARBA" id="ARBA00007447"/>
    </source>
</evidence>
<evidence type="ECO:0000256" key="4">
    <source>
        <dbReference type="ARBA" id="ARBA00022670"/>
    </source>
</evidence>
<dbReference type="FunFam" id="2.40.70.10:FF:000012">
    <property type="entry name" value="Aspartyl protease family protein 1"/>
    <property type="match status" value="1"/>
</dbReference>
<evidence type="ECO:0000256" key="8">
    <source>
        <dbReference type="ARBA" id="ARBA00023136"/>
    </source>
</evidence>
<dbReference type="AlphaFoldDB" id="A0A8N4ESS9"/>
<dbReference type="InterPro" id="IPR021109">
    <property type="entry name" value="Peptidase_aspartic_dom_sf"/>
</dbReference>
<organism evidence="16 17">
    <name type="scientific">Elaeis guineensis var. tenera</name>
    <name type="common">Oil palm</name>
    <dbReference type="NCBI Taxonomy" id="51953"/>
    <lineage>
        <taxon>Eukaryota</taxon>
        <taxon>Viridiplantae</taxon>
        <taxon>Streptophyta</taxon>
        <taxon>Embryophyta</taxon>
        <taxon>Tracheophyta</taxon>
        <taxon>Spermatophyta</taxon>
        <taxon>Magnoliopsida</taxon>
        <taxon>Liliopsida</taxon>
        <taxon>Arecaceae</taxon>
        <taxon>Arecoideae</taxon>
        <taxon>Cocoseae</taxon>
        <taxon>Elaeidinae</taxon>
        <taxon>Elaeis</taxon>
    </lineage>
</organism>
<keyword evidence="3" id="KW-1003">Cell membrane</keyword>
<dbReference type="PRINTS" id="PR00792">
    <property type="entry name" value="PEPSIN"/>
</dbReference>
<evidence type="ECO:0000256" key="10">
    <source>
        <dbReference type="ARBA" id="ARBA00023288"/>
    </source>
</evidence>
<evidence type="ECO:0000256" key="1">
    <source>
        <dbReference type="ARBA" id="ARBA00004193"/>
    </source>
</evidence>
<dbReference type="CDD" id="cd05471">
    <property type="entry name" value="pepsin_like"/>
    <property type="match status" value="1"/>
</dbReference>
<dbReference type="PROSITE" id="PS51767">
    <property type="entry name" value="PEPTIDASE_A1"/>
    <property type="match status" value="1"/>
</dbReference>
<dbReference type="GO" id="GO:0004190">
    <property type="term" value="F:aspartic-type endopeptidase activity"/>
    <property type="evidence" value="ECO:0007669"/>
    <property type="project" value="UniProtKB-KW"/>
</dbReference>
<feature type="region of interest" description="Disordered" evidence="13">
    <location>
        <begin position="447"/>
        <end position="496"/>
    </location>
</feature>
<dbReference type="Gene3D" id="2.40.70.10">
    <property type="entry name" value="Acid Proteases"/>
    <property type="match status" value="2"/>
</dbReference>
<keyword evidence="7 12" id="KW-0378">Hydrolase</keyword>
<feature type="domain" description="Peptidase A1" evidence="15">
    <location>
        <begin position="99"/>
        <end position="439"/>
    </location>
</feature>
<evidence type="ECO:0000256" key="11">
    <source>
        <dbReference type="PIRSR" id="PIRSR601461-1"/>
    </source>
</evidence>
<dbReference type="InterPro" id="IPR034164">
    <property type="entry name" value="Pepsin-like_dom"/>
</dbReference>
<comment type="subcellular location">
    <subcellularLocation>
        <location evidence="1">Cell membrane</location>
        <topology evidence="1">Lipid-anchor</topology>
    </subcellularLocation>
</comment>
<gene>
    <name evidence="17" type="primary">LOC105033003</name>
</gene>
<proteinExistence type="inferred from homology"/>
<dbReference type="InterPro" id="IPR033121">
    <property type="entry name" value="PEPTIDASE_A1"/>
</dbReference>
<keyword evidence="4 12" id="KW-0645">Protease</keyword>
<protein>
    <submittedName>
        <fullName evidence="17">Aspartic proteinase-like protein 1</fullName>
    </submittedName>
</protein>
<dbReference type="InterPro" id="IPR001969">
    <property type="entry name" value="Aspartic_peptidase_AS"/>
</dbReference>
<feature type="chain" id="PRO_5035450283" evidence="14">
    <location>
        <begin position="23"/>
        <end position="522"/>
    </location>
</feature>
<dbReference type="OrthoDB" id="2747330at2759"/>
<keyword evidence="5 14" id="KW-0732">Signal</keyword>